<evidence type="ECO:0000313" key="8">
    <source>
        <dbReference type="Proteomes" id="UP001152795"/>
    </source>
</evidence>
<gene>
    <name evidence="7" type="ORF">PACLA_8A013518</name>
</gene>
<protein>
    <submittedName>
        <fullName evidence="7">Glycine betaine transporter -like</fullName>
    </submittedName>
</protein>
<keyword evidence="8" id="KW-1185">Reference proteome</keyword>
<evidence type="ECO:0000256" key="5">
    <source>
        <dbReference type="ARBA" id="ARBA00022989"/>
    </source>
</evidence>
<keyword evidence="4" id="KW-0812">Transmembrane</keyword>
<organism evidence="7 8">
    <name type="scientific">Paramuricea clavata</name>
    <name type="common">Red gorgonian</name>
    <name type="synonym">Violescent sea-whip</name>
    <dbReference type="NCBI Taxonomy" id="317549"/>
    <lineage>
        <taxon>Eukaryota</taxon>
        <taxon>Metazoa</taxon>
        <taxon>Cnidaria</taxon>
        <taxon>Anthozoa</taxon>
        <taxon>Octocorallia</taxon>
        <taxon>Malacalcyonacea</taxon>
        <taxon>Plexauridae</taxon>
        <taxon>Paramuricea</taxon>
    </lineage>
</organism>
<evidence type="ECO:0000256" key="3">
    <source>
        <dbReference type="ARBA" id="ARBA00022475"/>
    </source>
</evidence>
<accession>A0A6S7IJ18</accession>
<dbReference type="EMBL" id="CACRXK020009658">
    <property type="protein sequence ID" value="CAB4017676.1"/>
    <property type="molecule type" value="Genomic_DNA"/>
</dbReference>
<comment type="caution">
    <text evidence="7">The sequence shown here is derived from an EMBL/GenBank/DDBJ whole genome shotgun (WGS) entry which is preliminary data.</text>
</comment>
<evidence type="ECO:0000256" key="6">
    <source>
        <dbReference type="ARBA" id="ARBA00023136"/>
    </source>
</evidence>
<dbReference type="OrthoDB" id="1045822at2759"/>
<dbReference type="PANTHER" id="PTHR30047:SF7">
    <property type="entry name" value="HIGH-AFFINITY CHOLINE TRANSPORT PROTEIN"/>
    <property type="match status" value="1"/>
</dbReference>
<sequence length="298" mass="33628">MSLFHWGVHAWVVYSLVGLCMAFVTYRRDLPMTMRSCFYPLLGDWIYGIVGDVIDIISIVSTMFGVCTTLGLGAMTINSGVNRVNSDFSESVDNQIIIIWVVTAMATISVITGLKMGVRRLSEICFGLGVALMLIILFYDKTFFLLNLYVQSIGYYLQNFLQIGFHTEAFAQLGNAPDGKQAPEWIDTWTIFYWGWWISWSPFVGMFIARISRGRTIRSYINATLTAPILFSFLWFTIFGGAGLKMEREAALKGINCSDEFGGTNSTEPLGNYSDYHVVVRRRCTLTYCNNMVTLVSF</sequence>
<dbReference type="InterPro" id="IPR000060">
    <property type="entry name" value="BCCT_transptr"/>
</dbReference>
<proteinExistence type="predicted"/>
<keyword evidence="3" id="KW-1003">Cell membrane</keyword>
<dbReference type="PANTHER" id="PTHR30047">
    <property type="entry name" value="HIGH-AFFINITY CHOLINE TRANSPORT PROTEIN-RELATED"/>
    <property type="match status" value="1"/>
</dbReference>
<dbReference type="GO" id="GO:0022857">
    <property type="term" value="F:transmembrane transporter activity"/>
    <property type="evidence" value="ECO:0007669"/>
    <property type="project" value="InterPro"/>
</dbReference>
<evidence type="ECO:0000256" key="4">
    <source>
        <dbReference type="ARBA" id="ARBA00022692"/>
    </source>
</evidence>
<keyword evidence="5" id="KW-1133">Transmembrane helix</keyword>
<comment type="subcellular location">
    <subcellularLocation>
        <location evidence="1">Cell membrane</location>
        <topology evidence="1">Multi-pass membrane protein</topology>
    </subcellularLocation>
</comment>
<reference evidence="7" key="1">
    <citation type="submission" date="2020-04" db="EMBL/GenBank/DDBJ databases">
        <authorList>
            <person name="Alioto T."/>
            <person name="Alioto T."/>
            <person name="Gomez Garrido J."/>
        </authorList>
    </citation>
    <scope>NUCLEOTIDE SEQUENCE</scope>
    <source>
        <strain evidence="7">A484AB</strain>
    </source>
</reference>
<keyword evidence="6" id="KW-0472">Membrane</keyword>
<dbReference type="Proteomes" id="UP001152795">
    <property type="component" value="Unassembled WGS sequence"/>
</dbReference>
<dbReference type="AlphaFoldDB" id="A0A6S7IJ18"/>
<dbReference type="GO" id="GO:0005886">
    <property type="term" value="C:plasma membrane"/>
    <property type="evidence" value="ECO:0007669"/>
    <property type="project" value="UniProtKB-SubCell"/>
</dbReference>
<evidence type="ECO:0000256" key="1">
    <source>
        <dbReference type="ARBA" id="ARBA00004651"/>
    </source>
</evidence>
<keyword evidence="2" id="KW-0813">Transport</keyword>
<evidence type="ECO:0000256" key="2">
    <source>
        <dbReference type="ARBA" id="ARBA00022448"/>
    </source>
</evidence>
<evidence type="ECO:0000313" key="7">
    <source>
        <dbReference type="EMBL" id="CAB4017676.1"/>
    </source>
</evidence>
<dbReference type="Pfam" id="PF02028">
    <property type="entry name" value="BCCT"/>
    <property type="match status" value="1"/>
</dbReference>
<name>A0A6S7IJ18_PARCT</name>